<sequence length="172" mass="18773">MKGGAVALDGRIEPGDMILQVNDINFENMSNDDAVRVLREAVQKPGPIKLVVAKCWNPNPKGYFTVPRLEPVRPIDPGAWVAHTEAVRVTAGADYLLRPPSVNTLTSASSSITSSIPEAECHFQETPLTLETDMPTVVKAMAAPDSGLDIRDRMWLKITIPKAFIGKLVVRK</sequence>
<gene>
    <name evidence="4" type="primary">LOC106476327</name>
</gene>
<name>A0ABM1RX32_LIMPO</name>
<dbReference type="InterPro" id="IPR036390">
    <property type="entry name" value="WH_DNA-bd_sf"/>
</dbReference>
<feature type="domain" description="DEP" evidence="2">
    <location>
        <begin position="144"/>
        <end position="172"/>
    </location>
</feature>
<dbReference type="InterPro" id="IPR036034">
    <property type="entry name" value="PDZ_sf"/>
</dbReference>
<dbReference type="PRINTS" id="PR01760">
    <property type="entry name" value="DISHEVELLED"/>
</dbReference>
<dbReference type="Gene3D" id="1.10.10.10">
    <property type="entry name" value="Winged helix-like DNA-binding domain superfamily/Winged helix DNA-binding domain"/>
    <property type="match status" value="1"/>
</dbReference>
<evidence type="ECO:0000259" key="2">
    <source>
        <dbReference type="PROSITE" id="PS50186"/>
    </source>
</evidence>
<dbReference type="Pfam" id="PF00595">
    <property type="entry name" value="PDZ"/>
    <property type="match status" value="1"/>
</dbReference>
<feature type="domain" description="PDZ" evidence="1">
    <location>
        <begin position="1"/>
        <end position="41"/>
    </location>
</feature>
<dbReference type="PROSITE" id="PS50186">
    <property type="entry name" value="DEP"/>
    <property type="match status" value="1"/>
</dbReference>
<evidence type="ECO:0000313" key="4">
    <source>
        <dbReference type="RefSeq" id="XP_022235937.1"/>
    </source>
</evidence>
<dbReference type="InterPro" id="IPR008339">
    <property type="entry name" value="Dishevelled_fam"/>
</dbReference>
<dbReference type="GeneID" id="106476327"/>
<dbReference type="InterPro" id="IPR036388">
    <property type="entry name" value="WH-like_DNA-bd_sf"/>
</dbReference>
<dbReference type="RefSeq" id="XP_022235937.1">
    <property type="nucleotide sequence ID" value="XM_022380229.1"/>
</dbReference>
<dbReference type="PANTHER" id="PTHR10878">
    <property type="entry name" value="SEGMENT POLARITY PROTEIN DISHEVELLED"/>
    <property type="match status" value="1"/>
</dbReference>
<dbReference type="PANTHER" id="PTHR10878:SF25">
    <property type="entry name" value="SEGMENT POLARITY PROTEIN DISHEVELLED"/>
    <property type="match status" value="1"/>
</dbReference>
<dbReference type="InterPro" id="IPR000591">
    <property type="entry name" value="DEP_dom"/>
</dbReference>
<dbReference type="PROSITE" id="PS50106">
    <property type="entry name" value="PDZ"/>
    <property type="match status" value="1"/>
</dbReference>
<dbReference type="Gene3D" id="2.30.42.10">
    <property type="match status" value="1"/>
</dbReference>
<evidence type="ECO:0000259" key="1">
    <source>
        <dbReference type="PROSITE" id="PS50106"/>
    </source>
</evidence>
<proteinExistence type="predicted"/>
<reference evidence="4" key="1">
    <citation type="submission" date="2025-08" db="UniProtKB">
        <authorList>
            <consortium name="RefSeq"/>
        </authorList>
    </citation>
    <scope>IDENTIFICATION</scope>
    <source>
        <tissue evidence="4">Muscle</tissue>
    </source>
</reference>
<dbReference type="InterPro" id="IPR001478">
    <property type="entry name" value="PDZ"/>
</dbReference>
<organism evidence="3 4">
    <name type="scientific">Limulus polyphemus</name>
    <name type="common">Atlantic horseshoe crab</name>
    <dbReference type="NCBI Taxonomy" id="6850"/>
    <lineage>
        <taxon>Eukaryota</taxon>
        <taxon>Metazoa</taxon>
        <taxon>Ecdysozoa</taxon>
        <taxon>Arthropoda</taxon>
        <taxon>Chelicerata</taxon>
        <taxon>Merostomata</taxon>
        <taxon>Xiphosura</taxon>
        <taxon>Limulidae</taxon>
        <taxon>Limulus</taxon>
    </lineage>
</organism>
<dbReference type="InterPro" id="IPR015506">
    <property type="entry name" value="Dsh/Dvl-rel"/>
</dbReference>
<protein>
    <submittedName>
        <fullName evidence="4">Segment polarity protein dishevelled homolog DVL-3-like</fullName>
    </submittedName>
</protein>
<dbReference type="SUPFAM" id="SSF50156">
    <property type="entry name" value="PDZ domain-like"/>
    <property type="match status" value="1"/>
</dbReference>
<accession>A0ABM1RX32</accession>
<dbReference type="Proteomes" id="UP000694941">
    <property type="component" value="Unplaced"/>
</dbReference>
<evidence type="ECO:0000313" key="3">
    <source>
        <dbReference type="Proteomes" id="UP000694941"/>
    </source>
</evidence>
<keyword evidence="3" id="KW-1185">Reference proteome</keyword>
<dbReference type="SUPFAM" id="SSF46785">
    <property type="entry name" value="Winged helix' DNA-binding domain"/>
    <property type="match status" value="1"/>
</dbReference>